<dbReference type="InterPro" id="IPR017972">
    <property type="entry name" value="Cyt_P450_CS"/>
</dbReference>
<dbReference type="RefSeq" id="WP_276110379.1">
    <property type="nucleotide sequence ID" value="NZ_JARJBB010000009.1"/>
</dbReference>
<keyword evidence="2" id="KW-0560">Oxidoreductase</keyword>
<dbReference type="Gene3D" id="1.10.630.10">
    <property type="entry name" value="Cytochrome P450"/>
    <property type="match status" value="1"/>
</dbReference>
<comment type="similarity">
    <text evidence="1 2">Belongs to the cytochrome P450 family.</text>
</comment>
<keyword evidence="2" id="KW-0408">Iron</keyword>
<dbReference type="InterPro" id="IPR002397">
    <property type="entry name" value="Cyt_P450_B"/>
</dbReference>
<evidence type="ECO:0000256" key="1">
    <source>
        <dbReference type="ARBA" id="ARBA00010617"/>
    </source>
</evidence>
<reference evidence="3 4" key="1">
    <citation type="submission" date="2023-03" db="EMBL/GenBank/DDBJ databases">
        <title>Draft genome sequence of Streptomyces sp. K1PA1 isolated from peat swamp forest in Thailand.</title>
        <authorList>
            <person name="Klaysubun C."/>
            <person name="Duangmal K."/>
        </authorList>
    </citation>
    <scope>NUCLEOTIDE SEQUENCE [LARGE SCALE GENOMIC DNA]</scope>
    <source>
        <strain evidence="3 4">K1PA1</strain>
    </source>
</reference>
<evidence type="ECO:0000313" key="3">
    <source>
        <dbReference type="EMBL" id="MDF3300831.1"/>
    </source>
</evidence>
<accession>A0ABT6A8Z8</accession>
<dbReference type="Pfam" id="PF00067">
    <property type="entry name" value="p450"/>
    <property type="match status" value="1"/>
</dbReference>
<protein>
    <submittedName>
        <fullName evidence="3">Cytochrome P450</fullName>
    </submittedName>
</protein>
<keyword evidence="4" id="KW-1185">Reference proteome</keyword>
<comment type="caution">
    <text evidence="3">The sequence shown here is derived from an EMBL/GenBank/DDBJ whole genome shotgun (WGS) entry which is preliminary data.</text>
</comment>
<dbReference type="PRINTS" id="PR00359">
    <property type="entry name" value="BP450"/>
</dbReference>
<dbReference type="Proteomes" id="UP001221150">
    <property type="component" value="Unassembled WGS sequence"/>
</dbReference>
<name>A0ABT6A8Z8_9ACTN</name>
<gene>
    <name evidence="3" type="ORF">P3H78_19815</name>
</gene>
<dbReference type="SUPFAM" id="SSF48264">
    <property type="entry name" value="Cytochrome P450"/>
    <property type="match status" value="1"/>
</dbReference>
<sequence length="438" mass="48337">MTVHAAPAPAPPIPAPPTGCPLHAAATGSADAVDLVDPGVYSEGDPHPAWRHLRSLGTLTRHQVDDERWFWNIVRFDDADRVLRDTTTFTSERGTMLDLLGLDDPASGKQLAATDPPRHTEMQGRLKKALAIKAVDRQREMIRDLVTPLIEPLGDGGTFDFAQAMLALPMSVTGTMMGLPTTDWGWLNRLTTVCIAADDAEYQDAGGRDATLKAAHRDLFAYFQDLVRYRRNHLADDLLSVLISTQFEGRHMAPDEIVANCYSLLLGANVTTPHAPNFVMAEFIESGVLQDWAAHPEADATGLEESLRWASPVNHFLRYATRDVEIRNTRIEAGDAVVVWLGSANRDDEVFPGGSEFDIRRKPNKHLAFGIGPHYCIGHSVARVTLRTLYQELFTRFEDFQPAGTPERLRSNFVSGYKHIPITARRARGGDGRAGKAT</sequence>
<dbReference type="PROSITE" id="PS00086">
    <property type="entry name" value="CYTOCHROME_P450"/>
    <property type="match status" value="1"/>
</dbReference>
<keyword evidence="2" id="KW-0479">Metal-binding</keyword>
<proteinExistence type="inferred from homology"/>
<dbReference type="InterPro" id="IPR001128">
    <property type="entry name" value="Cyt_P450"/>
</dbReference>
<organism evidence="3 4">
    <name type="scientific">Streptomyces tropicalis</name>
    <dbReference type="NCBI Taxonomy" id="3034234"/>
    <lineage>
        <taxon>Bacteria</taxon>
        <taxon>Bacillati</taxon>
        <taxon>Actinomycetota</taxon>
        <taxon>Actinomycetes</taxon>
        <taxon>Kitasatosporales</taxon>
        <taxon>Streptomycetaceae</taxon>
        <taxon>Streptomyces</taxon>
    </lineage>
</organism>
<keyword evidence="2" id="KW-0503">Monooxygenase</keyword>
<dbReference type="PANTHER" id="PTHR46696">
    <property type="entry name" value="P450, PUTATIVE (EUROFUNG)-RELATED"/>
    <property type="match status" value="1"/>
</dbReference>
<evidence type="ECO:0000256" key="2">
    <source>
        <dbReference type="RuleBase" id="RU000461"/>
    </source>
</evidence>
<keyword evidence="2" id="KW-0349">Heme</keyword>
<dbReference type="EMBL" id="JARJBB010000009">
    <property type="protein sequence ID" value="MDF3300831.1"/>
    <property type="molecule type" value="Genomic_DNA"/>
</dbReference>
<dbReference type="InterPro" id="IPR036396">
    <property type="entry name" value="Cyt_P450_sf"/>
</dbReference>
<dbReference type="PANTHER" id="PTHR46696:SF4">
    <property type="entry name" value="BIOTIN BIOSYNTHESIS CYTOCHROME P450"/>
    <property type="match status" value="1"/>
</dbReference>
<evidence type="ECO:0000313" key="4">
    <source>
        <dbReference type="Proteomes" id="UP001221150"/>
    </source>
</evidence>